<feature type="compositionally biased region" description="Polar residues" evidence="1">
    <location>
        <begin position="58"/>
        <end position="70"/>
    </location>
</feature>
<feature type="compositionally biased region" description="Low complexity" evidence="1">
    <location>
        <begin position="48"/>
        <end position="57"/>
    </location>
</feature>
<dbReference type="AlphaFoldDB" id="A0AAD7LF39"/>
<evidence type="ECO:0000313" key="2">
    <source>
        <dbReference type="EMBL" id="KAJ7956693.1"/>
    </source>
</evidence>
<evidence type="ECO:0000313" key="3">
    <source>
        <dbReference type="Proteomes" id="UP001163823"/>
    </source>
</evidence>
<evidence type="ECO:0000256" key="1">
    <source>
        <dbReference type="SAM" id="MobiDB-lite"/>
    </source>
</evidence>
<proteinExistence type="predicted"/>
<organism evidence="2 3">
    <name type="scientific">Quillaja saponaria</name>
    <name type="common">Soap bark tree</name>
    <dbReference type="NCBI Taxonomy" id="32244"/>
    <lineage>
        <taxon>Eukaryota</taxon>
        <taxon>Viridiplantae</taxon>
        <taxon>Streptophyta</taxon>
        <taxon>Embryophyta</taxon>
        <taxon>Tracheophyta</taxon>
        <taxon>Spermatophyta</taxon>
        <taxon>Magnoliopsida</taxon>
        <taxon>eudicotyledons</taxon>
        <taxon>Gunneridae</taxon>
        <taxon>Pentapetalae</taxon>
        <taxon>rosids</taxon>
        <taxon>fabids</taxon>
        <taxon>Fabales</taxon>
        <taxon>Quillajaceae</taxon>
        <taxon>Quillaja</taxon>
    </lineage>
</organism>
<reference evidence="2" key="1">
    <citation type="journal article" date="2023" name="Science">
        <title>Elucidation of the pathway for biosynthesis of saponin adjuvants from the soapbark tree.</title>
        <authorList>
            <person name="Reed J."/>
            <person name="Orme A."/>
            <person name="El-Demerdash A."/>
            <person name="Owen C."/>
            <person name="Martin L.B.B."/>
            <person name="Misra R.C."/>
            <person name="Kikuchi S."/>
            <person name="Rejzek M."/>
            <person name="Martin A.C."/>
            <person name="Harkess A."/>
            <person name="Leebens-Mack J."/>
            <person name="Louveau T."/>
            <person name="Stephenson M.J."/>
            <person name="Osbourn A."/>
        </authorList>
    </citation>
    <scope>NUCLEOTIDE SEQUENCE</scope>
    <source>
        <strain evidence="2">S10</strain>
    </source>
</reference>
<sequence>MNLKFQALMEVINSLIATTIDVYGLELGKLQDEKLLSFILPTTERNHSSASTNLSSSTMEGNQNPPSVDSQVAKAEASWTGSIVTNLSMVQEIKKDVMQEAVEPTPVDLKNYKSSVHNS</sequence>
<dbReference type="EMBL" id="JARAOO010000009">
    <property type="protein sequence ID" value="KAJ7956693.1"/>
    <property type="molecule type" value="Genomic_DNA"/>
</dbReference>
<name>A0AAD7LF39_QUISA</name>
<dbReference type="KEGG" id="qsa:O6P43_023093"/>
<dbReference type="Proteomes" id="UP001163823">
    <property type="component" value="Chromosome 9"/>
</dbReference>
<accession>A0AAD7LF39</accession>
<keyword evidence="3" id="KW-1185">Reference proteome</keyword>
<feature type="region of interest" description="Disordered" evidence="1">
    <location>
        <begin position="44"/>
        <end position="72"/>
    </location>
</feature>
<gene>
    <name evidence="2" type="ORF">O6P43_023093</name>
</gene>
<comment type="caution">
    <text evidence="2">The sequence shown here is derived from an EMBL/GenBank/DDBJ whole genome shotgun (WGS) entry which is preliminary data.</text>
</comment>
<protein>
    <submittedName>
        <fullName evidence="2">Uncharacterized protein</fullName>
    </submittedName>
</protein>